<proteinExistence type="predicted"/>
<evidence type="ECO:0000256" key="4">
    <source>
        <dbReference type="PROSITE-ProRule" id="PRU00175"/>
    </source>
</evidence>
<keyword evidence="7" id="KW-1185">Reference proteome</keyword>
<evidence type="ECO:0000256" key="2">
    <source>
        <dbReference type="ARBA" id="ARBA00022771"/>
    </source>
</evidence>
<dbReference type="AlphaFoldDB" id="A0A663N339"/>
<dbReference type="InterPro" id="IPR001965">
    <property type="entry name" value="Znf_PHD"/>
</dbReference>
<dbReference type="Pfam" id="PF13771">
    <property type="entry name" value="zf-HC5HC2H"/>
    <property type="match status" value="1"/>
</dbReference>
<feature type="domain" description="RING-type" evidence="5">
    <location>
        <begin position="139"/>
        <end position="184"/>
    </location>
</feature>
<organism evidence="6 7">
    <name type="scientific">Athene cunicularia</name>
    <name type="common">Burrowing owl</name>
    <name type="synonym">Speotyto cunicularia</name>
    <dbReference type="NCBI Taxonomy" id="194338"/>
    <lineage>
        <taxon>Eukaryota</taxon>
        <taxon>Metazoa</taxon>
        <taxon>Chordata</taxon>
        <taxon>Craniata</taxon>
        <taxon>Vertebrata</taxon>
        <taxon>Euteleostomi</taxon>
        <taxon>Archelosauria</taxon>
        <taxon>Archosauria</taxon>
        <taxon>Dinosauria</taxon>
        <taxon>Saurischia</taxon>
        <taxon>Theropoda</taxon>
        <taxon>Coelurosauria</taxon>
        <taxon>Aves</taxon>
        <taxon>Neognathae</taxon>
        <taxon>Neoaves</taxon>
        <taxon>Telluraves</taxon>
        <taxon>Strigiformes</taxon>
        <taxon>Strigidae</taxon>
        <taxon>Athene</taxon>
    </lineage>
</organism>
<dbReference type="GO" id="GO:0005634">
    <property type="term" value="C:nucleus"/>
    <property type="evidence" value="ECO:0007669"/>
    <property type="project" value="TreeGrafter"/>
</dbReference>
<name>A0A663N339_ATHCN</name>
<evidence type="ECO:0000256" key="3">
    <source>
        <dbReference type="ARBA" id="ARBA00022833"/>
    </source>
</evidence>
<keyword evidence="2 4" id="KW-0863">Zinc-finger</keyword>
<dbReference type="InterPro" id="IPR051188">
    <property type="entry name" value="PHD-type_Zinc_Finger"/>
</dbReference>
<reference evidence="6" key="1">
    <citation type="submission" date="2025-08" db="UniProtKB">
        <authorList>
            <consortium name="Ensembl"/>
        </authorList>
    </citation>
    <scope>IDENTIFICATION</scope>
</reference>
<evidence type="ECO:0000256" key="1">
    <source>
        <dbReference type="ARBA" id="ARBA00022723"/>
    </source>
</evidence>
<dbReference type="Gene3D" id="3.30.40.10">
    <property type="entry name" value="Zinc/RING finger domain, C3HC4 (zinc finger)"/>
    <property type="match status" value="3"/>
</dbReference>
<dbReference type="InterPro" id="IPR001841">
    <property type="entry name" value="Znf_RING"/>
</dbReference>
<evidence type="ECO:0000259" key="5">
    <source>
        <dbReference type="PROSITE" id="PS50089"/>
    </source>
</evidence>
<dbReference type="InterPro" id="IPR013083">
    <property type="entry name" value="Znf_RING/FYVE/PHD"/>
</dbReference>
<keyword evidence="1" id="KW-0479">Metal-binding</keyword>
<gene>
    <name evidence="6" type="primary">LOC113490739</name>
</gene>
<accession>A0A663N339</accession>
<sequence>MIPQGRFPQPTEVLIPVGVCSLPPACMLCGQAEPGAPGGSVGCGPAAATSCALPRGTGLAGEALRLPLTGLLFFQQCFVCGESGAAITCCREGCDRSFHLPCAMEGECVTQYFLPHRSFCREHRPEQEVEAAPDKDTTCIICRGPVEDRKSFHTMVCPICREAWFHQGCIQYAGTIAFRCPVCRDQYDFLHGMLTVGIRIPGRPWELLLCSSCAAEGTHRRCANLSTSRSTWECGLCAGQGTGKSTIKLSVGLCPGTFHAHLLAHFFRGSVRGQAQRVSSPGAWQPLAQPSLLAGCLGQLPSAMAMCFGPRWPHSRLSLPGEGSHQGQSYFSLQALTSVTAGAVTWRLL</sequence>
<dbReference type="InterPro" id="IPR059102">
    <property type="entry name" value="PHD_PHF7/G2E3-like"/>
</dbReference>
<dbReference type="Pfam" id="PF26054">
    <property type="entry name" value="PHD_G2E3"/>
    <property type="match status" value="1"/>
</dbReference>
<dbReference type="InterPro" id="IPR011011">
    <property type="entry name" value="Znf_FYVE_PHD"/>
</dbReference>
<dbReference type="GO" id="GO:0008270">
    <property type="term" value="F:zinc ion binding"/>
    <property type="evidence" value="ECO:0007669"/>
    <property type="project" value="UniProtKB-KW"/>
</dbReference>
<reference evidence="6" key="2">
    <citation type="submission" date="2025-09" db="UniProtKB">
        <authorList>
            <consortium name="Ensembl"/>
        </authorList>
    </citation>
    <scope>IDENTIFICATION</scope>
</reference>
<dbReference type="SUPFAM" id="SSF57903">
    <property type="entry name" value="FYVE/PHD zinc finger"/>
    <property type="match status" value="2"/>
</dbReference>
<dbReference type="Proteomes" id="UP000472269">
    <property type="component" value="Unplaced"/>
</dbReference>
<dbReference type="PANTHER" id="PTHR12420:SF47">
    <property type="entry name" value="PHD FINGER PROTEIN 7"/>
    <property type="match status" value="1"/>
</dbReference>
<dbReference type="Ensembl" id="ENSACUT00000019199.1">
    <property type="protein sequence ID" value="ENSACUP00000018003.1"/>
    <property type="gene ID" value="ENSACUG00000012079.1"/>
</dbReference>
<dbReference type="SMART" id="SM00249">
    <property type="entry name" value="PHD"/>
    <property type="match status" value="3"/>
</dbReference>
<dbReference type="PROSITE" id="PS50089">
    <property type="entry name" value="ZF_RING_2"/>
    <property type="match status" value="1"/>
</dbReference>
<protein>
    <recommendedName>
        <fullName evidence="5">RING-type domain-containing protein</fullName>
    </recommendedName>
</protein>
<keyword evidence="3" id="KW-0862">Zinc</keyword>
<dbReference type="PANTHER" id="PTHR12420">
    <property type="entry name" value="PHD FINGER PROTEIN"/>
    <property type="match status" value="1"/>
</dbReference>
<evidence type="ECO:0000313" key="6">
    <source>
        <dbReference type="Ensembl" id="ENSACUP00000018003.1"/>
    </source>
</evidence>
<evidence type="ECO:0000313" key="7">
    <source>
        <dbReference type="Proteomes" id="UP000472269"/>
    </source>
</evidence>